<dbReference type="InterPro" id="IPR014395">
    <property type="entry name" value="Pen/GL7ACA/AHL_acylase"/>
</dbReference>
<dbReference type="GO" id="GO:0046872">
    <property type="term" value="F:metal ion binding"/>
    <property type="evidence" value="ECO:0007669"/>
    <property type="project" value="UniProtKB-KW"/>
</dbReference>
<accession>A0AAW9R7F9</accession>
<keyword evidence="4" id="KW-0479">Metal-binding</keyword>
<keyword evidence="4" id="KW-0106">Calcium</keyword>
<dbReference type="InterPro" id="IPR002692">
    <property type="entry name" value="S45"/>
</dbReference>
<dbReference type="PIRSF" id="PIRSF001227">
    <property type="entry name" value="Pen_acylase"/>
    <property type="match status" value="1"/>
</dbReference>
<evidence type="ECO:0000256" key="2">
    <source>
        <dbReference type="ARBA" id="ARBA00038735"/>
    </source>
</evidence>
<dbReference type="SUPFAM" id="SSF56235">
    <property type="entry name" value="N-terminal nucleophile aminohydrolases (Ntn hydrolases)"/>
    <property type="match status" value="1"/>
</dbReference>
<sequence>MARIPRFSWYLKVPSAVAVLIFVLFAVPAQAADFNLPGLSGPVTVYEDALGIPTIRGDNESDVVFVLGYLHARDRMFQMDRDRKGAAGRAAELLGSAALSSDVQFRNLGLERAALDTWQVLGDETKGILQSYANGVNAWLAANPLPPEYTALELTRTDPWTPLDTLLVAKGLGAGFSLGFGDVDNTVALGTYQAFGDALGFDGVALFFEDTYRVQPPDDRLTAPGFLAGIGGVGQASVETAGTDGGKAESGITVSGDQRVPDTMLNLAARYRATLDAAPGVEARLQSAEMLKGSNAWVVSGEHTASGYPLIANDPHLTMDTPPIFHEAQMIYDRGDGQDWHVNGTVVPGTPGVLLGCNNHACWGMTVNPLDVTDFFFETLQTNALGLPTHTVYKGEPEMIRQEFNSYFVNPVGDGIADNIEKANVGYTAGAISLIVPRRNNGPIVDIDGNTGLSVAYTGFGPTREVDLIRGIDQADSLESFAESLEFFDIGVQNVYYADVLGNIAWFATSEHPIREDLASLTVDGLPPWFIRDGTGAQANEWLPVMNPQPNQSLPFEILPMAEMPHLINPEQGFITNANNDPIGTNLDNDPLNQLRPDFNGIYYLNAGYAAYRMGRVDREVKSLVARGGVDVQDFIDLQANVQLLDAELILPILLAQFDGAPPGSPMAQALDVLSTWDYSAPTGLAEGWDQGDDPVMASTPDTTEIRNSAAATVFALWRSMLVRNTIDATLTAIGLGNELPPSRVAYNAFKHHLLNYPTAGGVGASGINFFSAGLAATVQASLQQALDLLASEEFAPAFAGSQNVMDYRWGKLHRIVFDSTLDTDPFDIPNGGGFMDLSPELPGLARQGGYEAVDASSHSARANTLNGFMFGHGPSRRFIGHMAPGGAEALQVIPGGQSGVFFDPNFASQLPLWLTNDYHDLAQGQADAVASAQSISTFGPAN</sequence>
<dbReference type="GO" id="GO:0016811">
    <property type="term" value="F:hydrolase activity, acting on carbon-nitrogen (but not peptide) bonds, in linear amides"/>
    <property type="evidence" value="ECO:0007669"/>
    <property type="project" value="InterPro"/>
</dbReference>
<feature type="binding site" evidence="4">
    <location>
        <position position="590"/>
    </location>
    <ligand>
        <name>Ca(2+)</name>
        <dbReference type="ChEBI" id="CHEBI:29108"/>
    </ligand>
</feature>
<comment type="subunit">
    <text evidence="2">Heterodimer of an alpha subunit and a beta subunit processed from the same precursor.</text>
</comment>
<dbReference type="RefSeq" id="WP_354695733.1">
    <property type="nucleotide sequence ID" value="NZ_JAZHOG010000008.1"/>
</dbReference>
<dbReference type="Proteomes" id="UP001359886">
    <property type="component" value="Unassembled WGS sequence"/>
</dbReference>
<dbReference type="GO" id="GO:0017000">
    <property type="term" value="P:antibiotic biosynthetic process"/>
    <property type="evidence" value="ECO:0007669"/>
    <property type="project" value="InterPro"/>
</dbReference>
<feature type="chain" id="PRO_5043835833" evidence="5">
    <location>
        <begin position="32"/>
        <end position="943"/>
    </location>
</feature>
<comment type="similarity">
    <text evidence="1">Belongs to the peptidase S45 family.</text>
</comment>
<feature type="active site" description="Nucleophile" evidence="3">
    <location>
        <position position="294"/>
    </location>
</feature>
<feature type="signal peptide" evidence="5">
    <location>
        <begin position="1"/>
        <end position="31"/>
    </location>
</feature>
<dbReference type="AlphaFoldDB" id="A0AAW9R7F9"/>
<evidence type="ECO:0000256" key="4">
    <source>
        <dbReference type="PIRSR" id="PIRSR001227-2"/>
    </source>
</evidence>
<protein>
    <submittedName>
        <fullName evidence="6">Penicillin acylase family protein</fullName>
        <ecNumber evidence="6">3.5.1.-</ecNumber>
    </submittedName>
</protein>
<keyword evidence="5" id="KW-0732">Signal</keyword>
<evidence type="ECO:0000256" key="5">
    <source>
        <dbReference type="SAM" id="SignalP"/>
    </source>
</evidence>
<dbReference type="EMBL" id="JAZHOG010000008">
    <property type="protein sequence ID" value="MEJ8568409.1"/>
    <property type="molecule type" value="Genomic_DNA"/>
</dbReference>
<dbReference type="Gene3D" id="1.10.439.10">
    <property type="entry name" value="Penicillin Amidohydrolase, domain 1"/>
    <property type="match status" value="1"/>
</dbReference>
<proteinExistence type="inferred from homology"/>
<dbReference type="Gene3D" id="3.60.20.10">
    <property type="entry name" value="Glutamine Phosphoribosylpyrophosphate, subunit 1, domain 1"/>
    <property type="match status" value="3"/>
</dbReference>
<dbReference type="InterPro" id="IPR029055">
    <property type="entry name" value="Ntn_hydrolases_N"/>
</dbReference>
<comment type="cofactor">
    <cofactor evidence="4">
        <name>Ca(2+)</name>
        <dbReference type="ChEBI" id="CHEBI:29108"/>
    </cofactor>
    <text evidence="4">Binds 1 Ca(2+) ion per dimer.</text>
</comment>
<dbReference type="InterPro" id="IPR023343">
    <property type="entry name" value="Penicillin_amidase_dom1"/>
</dbReference>
<keyword evidence="7" id="KW-1185">Reference proteome</keyword>
<feature type="binding site" evidence="4">
    <location>
        <position position="371"/>
    </location>
    <ligand>
        <name>Ca(2+)</name>
        <dbReference type="ChEBI" id="CHEBI:29108"/>
    </ligand>
</feature>
<evidence type="ECO:0000256" key="3">
    <source>
        <dbReference type="PIRSR" id="PIRSR001227-1"/>
    </source>
</evidence>
<feature type="binding site" evidence="4">
    <location>
        <position position="374"/>
    </location>
    <ligand>
        <name>Ca(2+)</name>
        <dbReference type="ChEBI" id="CHEBI:29108"/>
    </ligand>
</feature>
<dbReference type="InterPro" id="IPR043147">
    <property type="entry name" value="Penicillin_amidase_A-knob"/>
</dbReference>
<reference evidence="6 7" key="1">
    <citation type="submission" date="2024-02" db="EMBL/GenBank/DDBJ databases">
        <title>A novel Wenzhouxiangellaceae bacterium, isolated from coastal sediments.</title>
        <authorList>
            <person name="Du Z.-J."/>
            <person name="Ye Y.-Q."/>
            <person name="Zhang X.-Y."/>
        </authorList>
    </citation>
    <scope>NUCLEOTIDE SEQUENCE [LARGE SCALE GENOMIC DNA]</scope>
    <source>
        <strain evidence="6 7">CH-27</strain>
    </source>
</reference>
<keyword evidence="6" id="KW-0378">Hydrolase</keyword>
<evidence type="ECO:0000313" key="6">
    <source>
        <dbReference type="EMBL" id="MEJ8568409.1"/>
    </source>
</evidence>
<comment type="caution">
    <text evidence="6">The sequence shown here is derived from an EMBL/GenBank/DDBJ whole genome shotgun (WGS) entry which is preliminary data.</text>
</comment>
<gene>
    <name evidence="6" type="ORF">V3330_12305</name>
</gene>
<dbReference type="PANTHER" id="PTHR34218:SF4">
    <property type="entry name" value="ACYL-HOMOSERINE LACTONE ACYLASE QUIP"/>
    <property type="match status" value="1"/>
</dbReference>
<dbReference type="EC" id="3.5.1.-" evidence="6"/>
<dbReference type="Pfam" id="PF01804">
    <property type="entry name" value="Penicil_amidase"/>
    <property type="match status" value="1"/>
</dbReference>
<evidence type="ECO:0000313" key="7">
    <source>
        <dbReference type="Proteomes" id="UP001359886"/>
    </source>
</evidence>
<dbReference type="PANTHER" id="PTHR34218">
    <property type="entry name" value="PEPTIDASE S45 PENICILLIN AMIDASE"/>
    <property type="match status" value="1"/>
</dbReference>
<evidence type="ECO:0000256" key="1">
    <source>
        <dbReference type="ARBA" id="ARBA00006586"/>
    </source>
</evidence>
<dbReference type="Gene3D" id="1.10.1400.10">
    <property type="match status" value="1"/>
</dbReference>
<name>A0AAW9R7F9_9GAMM</name>
<organism evidence="6 7">
    <name type="scientific">Elongatibacter sediminis</name>
    <dbReference type="NCBI Taxonomy" id="3119006"/>
    <lineage>
        <taxon>Bacteria</taxon>
        <taxon>Pseudomonadati</taxon>
        <taxon>Pseudomonadota</taxon>
        <taxon>Gammaproteobacteria</taxon>
        <taxon>Chromatiales</taxon>
        <taxon>Wenzhouxiangellaceae</taxon>
        <taxon>Elongatibacter</taxon>
    </lineage>
</organism>